<accession>A0A2G1DKN8</accession>
<evidence type="ECO:0000313" key="2">
    <source>
        <dbReference type="EMBL" id="PHO19085.1"/>
    </source>
</evidence>
<dbReference type="RefSeq" id="WP_099341445.1">
    <property type="nucleotide sequence ID" value="NZ_CP032098.1"/>
</dbReference>
<protein>
    <submittedName>
        <fullName evidence="2">Uncharacterized protein</fullName>
    </submittedName>
</protein>
<dbReference type="Proteomes" id="UP000262712">
    <property type="component" value="Chromosome"/>
</dbReference>
<dbReference type="EMBL" id="CP032098">
    <property type="protein sequence ID" value="AXX92663.1"/>
    <property type="molecule type" value="Genomic_DNA"/>
</dbReference>
<dbReference type="EMBL" id="NXFY01000002">
    <property type="protein sequence ID" value="PHO19085.1"/>
    <property type="molecule type" value="Genomic_DNA"/>
</dbReference>
<dbReference type="KEGG" id="amol:AMOL_1698"/>
<dbReference type="SUPFAM" id="SSF75169">
    <property type="entry name" value="DsrEFH-like"/>
    <property type="match status" value="1"/>
</dbReference>
<reference evidence="1 4" key="2">
    <citation type="submission" date="2018-08" db="EMBL/GenBank/DDBJ databases">
        <title>Complete genome of the Arcobacter molluscorum type strain LMG 25693.</title>
        <authorList>
            <person name="Miller W.G."/>
            <person name="Yee E."/>
            <person name="Bono J.L."/>
        </authorList>
    </citation>
    <scope>NUCLEOTIDE SEQUENCE [LARGE SCALE GENOMIC DNA]</scope>
    <source>
        <strain evidence="1 4">CECT 7696</strain>
    </source>
</reference>
<proteinExistence type="predicted"/>
<sequence>MKLIFSVIVFFILGSHLYADNIKGLNVLVTSKDSQTQMMSMVLSMMSLKQKKDVNIVLCSDGGNLALKNFKGEVLKPMNKTPKMMLQALIKKGANVKVCPLFLPNKNMKESDLIQNVLVAKPMEVAKLLLKDDFKNLTF</sequence>
<keyword evidence="3" id="KW-1185">Reference proteome</keyword>
<evidence type="ECO:0000313" key="4">
    <source>
        <dbReference type="Proteomes" id="UP000262712"/>
    </source>
</evidence>
<organism evidence="2 3">
    <name type="scientific">Malaciobacter molluscorum LMG 25693</name>
    <dbReference type="NCBI Taxonomy" id="870501"/>
    <lineage>
        <taxon>Bacteria</taxon>
        <taxon>Pseudomonadati</taxon>
        <taxon>Campylobacterota</taxon>
        <taxon>Epsilonproteobacteria</taxon>
        <taxon>Campylobacterales</taxon>
        <taxon>Arcobacteraceae</taxon>
        <taxon>Malaciobacter</taxon>
    </lineage>
</organism>
<dbReference type="InterPro" id="IPR027396">
    <property type="entry name" value="DsrEFH-like"/>
</dbReference>
<evidence type="ECO:0000313" key="3">
    <source>
        <dbReference type="Proteomes" id="UP000221222"/>
    </source>
</evidence>
<name>A0A2G1DKN8_9BACT</name>
<dbReference type="AlphaFoldDB" id="A0A2G1DKN8"/>
<dbReference type="Proteomes" id="UP000221222">
    <property type="component" value="Unassembled WGS sequence"/>
</dbReference>
<evidence type="ECO:0000313" key="1">
    <source>
        <dbReference type="EMBL" id="AXX92663.1"/>
    </source>
</evidence>
<reference evidence="2 3" key="1">
    <citation type="submission" date="2017-09" db="EMBL/GenBank/DDBJ databases">
        <title>Arcobacter canalis sp. nov., a new species isolated from a water canal contaminated with urban sewage.</title>
        <authorList>
            <person name="Perez-Cataluna A."/>
            <person name="Salas-Masso N."/>
            <person name="Figueras M.J."/>
        </authorList>
    </citation>
    <scope>NUCLEOTIDE SEQUENCE [LARGE SCALE GENOMIC DNA]</scope>
    <source>
        <strain evidence="2 3">F98-3</strain>
    </source>
</reference>
<gene>
    <name evidence="1" type="ORF">AMOL_1698</name>
    <name evidence="2" type="ORF">CPU12_02225</name>
</gene>
<dbReference type="Gene3D" id="3.40.1260.10">
    <property type="entry name" value="DsrEFH-like"/>
    <property type="match status" value="1"/>
</dbReference>